<dbReference type="InterPro" id="IPR024499">
    <property type="entry name" value="Mbeg1-like"/>
</dbReference>
<dbReference type="Pfam" id="PF11187">
    <property type="entry name" value="Mbeg1-like"/>
    <property type="match status" value="1"/>
</dbReference>
<reference evidence="1" key="2">
    <citation type="submission" date="2023-06" db="EMBL/GenBank/DDBJ databases">
        <authorList>
            <person name="Zeman M."/>
            <person name="Kubasova T."/>
            <person name="Jahodarova E."/>
            <person name="Nykrynova M."/>
            <person name="Rychlik I."/>
        </authorList>
    </citation>
    <scope>NUCLEOTIDE SEQUENCE</scope>
    <source>
        <strain evidence="1">ET39</strain>
    </source>
</reference>
<dbReference type="Proteomes" id="UP001529340">
    <property type="component" value="Unassembled WGS sequence"/>
</dbReference>
<dbReference type="SUPFAM" id="SSF53474">
    <property type="entry name" value="alpha/beta-Hydrolases"/>
    <property type="match status" value="1"/>
</dbReference>
<comment type="caution">
    <text evidence="1">The sequence shown here is derived from an EMBL/GenBank/DDBJ whole genome shotgun (WGS) entry which is preliminary data.</text>
</comment>
<reference evidence="1" key="1">
    <citation type="submission" date="2023-06" db="EMBL/GenBank/DDBJ databases">
        <title>Identification and characterization of horizontal gene transfer across gut microbiota members of farm animals based on homology search.</title>
        <authorList>
            <person name="Schwarzerova J."/>
            <person name="Nykrynova M."/>
            <person name="Jureckova K."/>
            <person name="Cejkova D."/>
            <person name="Rychlik I."/>
        </authorList>
    </citation>
    <scope>NUCLEOTIDE SEQUENCE</scope>
    <source>
        <strain evidence="1">ET39</strain>
    </source>
</reference>
<sequence>MLDIMDYITLRKDITFAERGFQEIDALIFSELAYVDWHNIAEGEILLPDACEQFFQENVGTDFALTYAYSTRIPQLVRLLSDTRRYAQVRLMRYQSVFDETQEIQFAAVTMQLPDGSLFLAFRGTDSSIIGWKEDMKMTYLDEVPSQNLAWKYARDIYERYCVRKGLFRRRQQLAVPLYLGGHSKGGNLAMYVAIREQTIQPAITRVYNFDGPGFRPSFYERYDCTAILDRIHTYVPKDTIIGRLLSHREGVTVIDARENGLSQHDAFNWSVEADGFVTVSGWSEESDRIQQTIDEILMSKEDDQRKAYIDLIFHVLDRLEIRQISDFNSMGWRQGLNGIRELGSMSARDRKFLMDVIGFLWTQSKSVFLRPHAG</sequence>
<organism evidence="1 2">
    <name type="scientific">Amedibacillus dolichus</name>
    <dbReference type="NCBI Taxonomy" id="31971"/>
    <lineage>
        <taxon>Bacteria</taxon>
        <taxon>Bacillati</taxon>
        <taxon>Bacillota</taxon>
        <taxon>Erysipelotrichia</taxon>
        <taxon>Erysipelotrichales</taxon>
        <taxon>Erysipelotrichaceae</taxon>
        <taxon>Amedibacillus</taxon>
    </lineage>
</organism>
<dbReference type="RefSeq" id="WP_289608560.1">
    <property type="nucleotide sequence ID" value="NZ_JAUDCG010000088.1"/>
</dbReference>
<dbReference type="Gene3D" id="3.40.50.1820">
    <property type="entry name" value="alpha/beta hydrolase"/>
    <property type="match status" value="1"/>
</dbReference>
<proteinExistence type="predicted"/>
<dbReference type="EMBL" id="JAUDCG010000088">
    <property type="protein sequence ID" value="MDM8158137.1"/>
    <property type="molecule type" value="Genomic_DNA"/>
</dbReference>
<protein>
    <submittedName>
        <fullName evidence="1">DUF2974 domain-containing protein</fullName>
    </submittedName>
</protein>
<name>A0ABT7UES7_9FIRM</name>
<evidence type="ECO:0000313" key="1">
    <source>
        <dbReference type="EMBL" id="MDM8158137.1"/>
    </source>
</evidence>
<evidence type="ECO:0000313" key="2">
    <source>
        <dbReference type="Proteomes" id="UP001529340"/>
    </source>
</evidence>
<gene>
    <name evidence="1" type="ORF">QUV96_10925</name>
</gene>
<keyword evidence="2" id="KW-1185">Reference proteome</keyword>
<accession>A0ABT7UES7</accession>
<dbReference type="InterPro" id="IPR029058">
    <property type="entry name" value="AB_hydrolase_fold"/>
</dbReference>